<dbReference type="EMBL" id="JAACLJ010000003">
    <property type="protein sequence ID" value="KAF4589515.1"/>
    <property type="molecule type" value="Genomic_DNA"/>
</dbReference>
<reference evidence="1 2" key="1">
    <citation type="journal article" date="2020" name="G3 (Bethesda)">
        <title>Genetic Underpinnings of Host Manipulation by Ophiocordyceps as Revealed by Comparative Transcriptomics.</title>
        <authorList>
            <person name="Will I."/>
            <person name="Das B."/>
            <person name="Trinh T."/>
            <person name="Brachmann A."/>
            <person name="Ohm R.A."/>
            <person name="de Bekker C."/>
        </authorList>
    </citation>
    <scope>NUCLEOTIDE SEQUENCE [LARGE SCALE GENOMIC DNA]</scope>
    <source>
        <strain evidence="1 2">EC05</strain>
    </source>
</reference>
<keyword evidence="2" id="KW-1185">Reference proteome</keyword>
<dbReference type="OrthoDB" id="10512052at2759"/>
<organism evidence="1 2">
    <name type="scientific">Ophiocordyceps camponoti-floridani</name>
    <dbReference type="NCBI Taxonomy" id="2030778"/>
    <lineage>
        <taxon>Eukaryota</taxon>
        <taxon>Fungi</taxon>
        <taxon>Dikarya</taxon>
        <taxon>Ascomycota</taxon>
        <taxon>Pezizomycotina</taxon>
        <taxon>Sordariomycetes</taxon>
        <taxon>Hypocreomycetidae</taxon>
        <taxon>Hypocreales</taxon>
        <taxon>Ophiocordycipitaceae</taxon>
        <taxon>Ophiocordyceps</taxon>
    </lineage>
</organism>
<gene>
    <name evidence="1" type="ORF">GQ602_003404</name>
</gene>
<dbReference type="AlphaFoldDB" id="A0A8H4VE98"/>
<dbReference type="Proteomes" id="UP000562929">
    <property type="component" value="Unassembled WGS sequence"/>
</dbReference>
<evidence type="ECO:0000313" key="2">
    <source>
        <dbReference type="Proteomes" id="UP000562929"/>
    </source>
</evidence>
<accession>A0A8H4VE98</accession>
<proteinExistence type="predicted"/>
<protein>
    <submittedName>
        <fullName evidence="1">Uncharacterized protein</fullName>
    </submittedName>
</protein>
<evidence type="ECO:0000313" key="1">
    <source>
        <dbReference type="EMBL" id="KAF4589515.1"/>
    </source>
</evidence>
<name>A0A8H4VE98_9HYPO</name>
<comment type="caution">
    <text evidence="1">The sequence shown here is derived from an EMBL/GenBank/DDBJ whole genome shotgun (WGS) entry which is preliminary data.</text>
</comment>
<sequence length="322" mass="37039">MKELALSQFGLGQILCVLYSDGLSPGACQKGSQVGAFGSAAPFADKCCWSCPKIFEARVQKCKKTPVESIKEVNTDKTCRPGHMETYEQCLSGCTDCEYIDFIRYDIYPLRDYVLHNYRSSLYVIQQDKIDQDAKKRWQEFRLKQDLGDIIGKTEATKRVKKKVGKATKQSVKEFKAEEEKRQEVQKQANHDMKHGSDKLLMEKQVARLIQDVRLRWGGDDDQEREIELDSIEKRINEVLPPDLRYALLKFYLRYPPPPVKGNHVDEESRKMMEEDLDKWTVLKKTYGPIPRLSWPGADQRTCYGLDIVAAAVGRIEEESMA</sequence>